<dbReference type="GO" id="GO:0046872">
    <property type="term" value="F:metal ion binding"/>
    <property type="evidence" value="ECO:0007669"/>
    <property type="project" value="UniProtKB-KW"/>
</dbReference>
<evidence type="ECO:0000313" key="9">
    <source>
        <dbReference type="EMBL" id="PRY67222.1"/>
    </source>
</evidence>
<keyword evidence="5 6" id="KW-0482">Metalloprotease</keyword>
<evidence type="ECO:0000256" key="3">
    <source>
        <dbReference type="ARBA" id="ARBA00022801"/>
    </source>
</evidence>
<dbReference type="Gene3D" id="3.30.2010.10">
    <property type="entry name" value="Metalloproteases ('zincins'), catalytic domain"/>
    <property type="match status" value="1"/>
</dbReference>
<feature type="transmembrane region" description="Helical" evidence="7">
    <location>
        <begin position="20"/>
        <end position="43"/>
    </location>
</feature>
<sequence>MPVVLARATWPWRAPATALLLWQGIALAGGLSMIGSLLAFGLVPFGDNLFTSADGLLRALMTGSTISTVDVLHLASLCGAVLLGLHLVLNLVLTIVVSERQRRRHRQLVELLSSPVPGSPHTRLIDHSVPVAYCLPGTAHSVTVFSAGLLELLGDRELAGVIEHEKAHLLQRHYMVLMAFGAWRSSLPWFPIATRAHREVALLVEMLADDYARRVVDDQTLATAIALVSSETPRAVTASEPYDSWAPAAVSREQLAARVGRLIDGRPPVAVPGRILVVAVALALVVVPTVLLVLPSA</sequence>
<protein>
    <submittedName>
        <fullName evidence="9">Peptidase M48-like protein</fullName>
    </submittedName>
</protein>
<dbReference type="GO" id="GO:0006508">
    <property type="term" value="P:proteolysis"/>
    <property type="evidence" value="ECO:0007669"/>
    <property type="project" value="UniProtKB-KW"/>
</dbReference>
<comment type="similarity">
    <text evidence="6">Belongs to the peptidase M48 family.</text>
</comment>
<organism evidence="9 10">
    <name type="scientific">Glaciihabitans tibetensis</name>
    <dbReference type="NCBI Taxonomy" id="1266600"/>
    <lineage>
        <taxon>Bacteria</taxon>
        <taxon>Bacillati</taxon>
        <taxon>Actinomycetota</taxon>
        <taxon>Actinomycetes</taxon>
        <taxon>Micrococcales</taxon>
        <taxon>Microbacteriaceae</taxon>
        <taxon>Glaciihabitans</taxon>
    </lineage>
</organism>
<evidence type="ECO:0000256" key="5">
    <source>
        <dbReference type="ARBA" id="ARBA00023049"/>
    </source>
</evidence>
<name>A0A2T0VAK8_9MICO</name>
<proteinExistence type="inferred from homology"/>
<evidence type="ECO:0000256" key="6">
    <source>
        <dbReference type="RuleBase" id="RU003983"/>
    </source>
</evidence>
<dbReference type="GO" id="GO:0004222">
    <property type="term" value="F:metalloendopeptidase activity"/>
    <property type="evidence" value="ECO:0007669"/>
    <property type="project" value="InterPro"/>
</dbReference>
<dbReference type="AlphaFoldDB" id="A0A2T0VAK8"/>
<evidence type="ECO:0000259" key="8">
    <source>
        <dbReference type="Pfam" id="PF01435"/>
    </source>
</evidence>
<dbReference type="RefSeq" id="WP_245884812.1">
    <property type="nucleotide sequence ID" value="NZ_PVTL01000007.1"/>
</dbReference>
<comment type="caution">
    <text evidence="9">The sequence shown here is derived from an EMBL/GenBank/DDBJ whole genome shotgun (WGS) entry which is preliminary data.</text>
</comment>
<evidence type="ECO:0000256" key="4">
    <source>
        <dbReference type="ARBA" id="ARBA00022833"/>
    </source>
</evidence>
<dbReference type="EMBL" id="PVTL01000007">
    <property type="protein sequence ID" value="PRY67222.1"/>
    <property type="molecule type" value="Genomic_DNA"/>
</dbReference>
<evidence type="ECO:0000313" key="10">
    <source>
        <dbReference type="Proteomes" id="UP000237983"/>
    </source>
</evidence>
<gene>
    <name evidence="9" type="ORF">B0I08_107118</name>
</gene>
<dbReference type="InterPro" id="IPR001915">
    <property type="entry name" value="Peptidase_M48"/>
</dbReference>
<feature type="domain" description="Peptidase M48" evidence="8">
    <location>
        <begin position="100"/>
        <end position="181"/>
    </location>
</feature>
<keyword evidence="3 6" id="KW-0378">Hydrolase</keyword>
<comment type="cofactor">
    <cofactor evidence="6">
        <name>Zn(2+)</name>
        <dbReference type="ChEBI" id="CHEBI:29105"/>
    </cofactor>
    <text evidence="6">Binds 1 zinc ion per subunit.</text>
</comment>
<dbReference type="Proteomes" id="UP000237983">
    <property type="component" value="Unassembled WGS sequence"/>
</dbReference>
<keyword evidence="10" id="KW-1185">Reference proteome</keyword>
<dbReference type="Pfam" id="PF01435">
    <property type="entry name" value="Peptidase_M48"/>
    <property type="match status" value="1"/>
</dbReference>
<feature type="transmembrane region" description="Helical" evidence="7">
    <location>
        <begin position="275"/>
        <end position="294"/>
    </location>
</feature>
<evidence type="ECO:0000256" key="2">
    <source>
        <dbReference type="ARBA" id="ARBA00022723"/>
    </source>
</evidence>
<keyword evidence="7" id="KW-1133">Transmembrane helix</keyword>
<keyword evidence="2" id="KW-0479">Metal-binding</keyword>
<dbReference type="InterPro" id="IPR052173">
    <property type="entry name" value="Beta-lactam_resp_regulator"/>
</dbReference>
<evidence type="ECO:0000256" key="7">
    <source>
        <dbReference type="SAM" id="Phobius"/>
    </source>
</evidence>
<dbReference type="PANTHER" id="PTHR34978:SF3">
    <property type="entry name" value="SLR0241 PROTEIN"/>
    <property type="match status" value="1"/>
</dbReference>
<dbReference type="PANTHER" id="PTHR34978">
    <property type="entry name" value="POSSIBLE SENSOR-TRANSDUCER PROTEIN BLAR"/>
    <property type="match status" value="1"/>
</dbReference>
<feature type="transmembrane region" description="Helical" evidence="7">
    <location>
        <begin position="80"/>
        <end position="98"/>
    </location>
</feature>
<reference evidence="9 10" key="1">
    <citation type="submission" date="2018-03" db="EMBL/GenBank/DDBJ databases">
        <title>Genomic Encyclopedia of Type Strains, Phase III (KMG-III): the genomes of soil and plant-associated and newly described type strains.</title>
        <authorList>
            <person name="Whitman W."/>
        </authorList>
    </citation>
    <scope>NUCLEOTIDE SEQUENCE [LARGE SCALE GENOMIC DNA]</scope>
    <source>
        <strain evidence="9 10">CGMCC 1.12484</strain>
    </source>
</reference>
<accession>A0A2T0VAK8</accession>
<keyword evidence="7" id="KW-0472">Membrane</keyword>
<keyword evidence="7" id="KW-0812">Transmembrane</keyword>
<evidence type="ECO:0000256" key="1">
    <source>
        <dbReference type="ARBA" id="ARBA00022670"/>
    </source>
</evidence>
<keyword evidence="1 6" id="KW-0645">Protease</keyword>
<keyword evidence="4 6" id="KW-0862">Zinc</keyword>
<dbReference type="CDD" id="cd07326">
    <property type="entry name" value="M56_BlaR1_MecR1_like"/>
    <property type="match status" value="1"/>
</dbReference>